<gene>
    <name evidence="1" type="ORF">L0664_18260</name>
</gene>
<accession>A0ABS9D0P7</accession>
<keyword evidence="2" id="KW-1185">Reference proteome</keyword>
<reference evidence="1 2" key="1">
    <citation type="submission" date="2022-01" db="EMBL/GenBank/DDBJ databases">
        <title>Octadecabacter sp. nov., isolated from a marine alga.</title>
        <authorList>
            <person name="Jin M.S."/>
            <person name="Kim H.M."/>
            <person name="Han D.M."/>
            <person name="Jung J.J."/>
            <person name="Jeon C.O."/>
        </authorList>
    </citation>
    <scope>NUCLEOTIDE SEQUENCE [LARGE SCALE GENOMIC DNA]</scope>
    <source>
        <strain evidence="1 2">G9-8</strain>
    </source>
</reference>
<comment type="caution">
    <text evidence="1">The sequence shown here is derived from an EMBL/GenBank/DDBJ whole genome shotgun (WGS) entry which is preliminary data.</text>
</comment>
<dbReference type="RefSeq" id="WP_235227343.1">
    <property type="nucleotide sequence ID" value="NZ_JAKGAQ010000008.1"/>
</dbReference>
<dbReference type="EMBL" id="JAKGAQ010000008">
    <property type="protein sequence ID" value="MCF2873013.1"/>
    <property type="molecule type" value="Genomic_DNA"/>
</dbReference>
<sequence>MDGLDCRLIKTSRVIALSILVALGFGSGAVAHQLDGTETTLTIDGQELSLSIKTSEAALVRLLGEDQATPSELMHLFMQKFVIENASGTCTEVEQIEVAYNHDLIGTSVVRCDAVDLLTISTTLGLQPNTADVHIFKIILDGRMTVTMLPFQSDEIQLPVTRLRDAWEPHEHGL</sequence>
<organism evidence="1 2">
    <name type="scientific">Octadecabacter dasysiphoniae</name>
    <dbReference type="NCBI Taxonomy" id="2909341"/>
    <lineage>
        <taxon>Bacteria</taxon>
        <taxon>Pseudomonadati</taxon>
        <taxon>Pseudomonadota</taxon>
        <taxon>Alphaproteobacteria</taxon>
        <taxon>Rhodobacterales</taxon>
        <taxon>Roseobacteraceae</taxon>
        <taxon>Octadecabacter</taxon>
    </lineage>
</organism>
<evidence type="ECO:0000313" key="2">
    <source>
        <dbReference type="Proteomes" id="UP001200557"/>
    </source>
</evidence>
<name>A0ABS9D0P7_9RHOB</name>
<protein>
    <submittedName>
        <fullName evidence="1">Uncharacterized protein</fullName>
    </submittedName>
</protein>
<dbReference type="Proteomes" id="UP001200557">
    <property type="component" value="Unassembled WGS sequence"/>
</dbReference>
<proteinExistence type="predicted"/>
<evidence type="ECO:0000313" key="1">
    <source>
        <dbReference type="EMBL" id="MCF2873013.1"/>
    </source>
</evidence>